<evidence type="ECO:0000256" key="5">
    <source>
        <dbReference type="PROSITE-ProRule" id="PRU00309"/>
    </source>
</evidence>
<proteinExistence type="predicted"/>
<evidence type="ECO:0000313" key="9">
    <source>
        <dbReference type="Proteomes" id="UP001469553"/>
    </source>
</evidence>
<keyword evidence="2 5" id="KW-0863">Zinc-finger</keyword>
<name>A0ABV1AD23_9TELE</name>
<evidence type="ECO:0000256" key="6">
    <source>
        <dbReference type="SAM" id="MobiDB-lite"/>
    </source>
</evidence>
<sequence length="104" mass="11589">MPKQQAEKSKCSVVRCINPHHSIHHPPGSEPLRSAWLNSIFNGIVLTSVGKVFFVCAMHFREECFSNLHQYEGGLVKGLRLSKGSVPSVYGSDGQSKEVSCRYR</sequence>
<keyword evidence="4 5" id="KW-0238">DNA-binding</keyword>
<evidence type="ECO:0000256" key="1">
    <source>
        <dbReference type="ARBA" id="ARBA00022723"/>
    </source>
</evidence>
<feature type="domain" description="THAP-type" evidence="7">
    <location>
        <begin position="1"/>
        <end position="90"/>
    </location>
</feature>
<evidence type="ECO:0000259" key="7">
    <source>
        <dbReference type="PROSITE" id="PS50950"/>
    </source>
</evidence>
<dbReference type="EMBL" id="JAHRIP010088963">
    <property type="protein sequence ID" value="MEQ2316468.1"/>
    <property type="molecule type" value="Genomic_DNA"/>
</dbReference>
<feature type="region of interest" description="Disordered" evidence="6">
    <location>
        <begin position="85"/>
        <end position="104"/>
    </location>
</feature>
<dbReference type="Proteomes" id="UP001469553">
    <property type="component" value="Unassembled WGS sequence"/>
</dbReference>
<reference evidence="8 9" key="1">
    <citation type="submission" date="2021-06" db="EMBL/GenBank/DDBJ databases">
        <authorList>
            <person name="Palmer J.M."/>
        </authorList>
    </citation>
    <scope>NUCLEOTIDE SEQUENCE [LARGE SCALE GENOMIC DNA]</scope>
    <source>
        <strain evidence="8 9">AS_MEX2019</strain>
        <tissue evidence="8">Muscle</tissue>
    </source>
</reference>
<keyword evidence="9" id="KW-1185">Reference proteome</keyword>
<evidence type="ECO:0000313" key="8">
    <source>
        <dbReference type="EMBL" id="MEQ2316468.1"/>
    </source>
</evidence>
<evidence type="ECO:0000256" key="4">
    <source>
        <dbReference type="ARBA" id="ARBA00023125"/>
    </source>
</evidence>
<protein>
    <recommendedName>
        <fullName evidence="7">THAP-type domain-containing protein</fullName>
    </recommendedName>
</protein>
<dbReference type="SMART" id="SM00692">
    <property type="entry name" value="DM3"/>
    <property type="match status" value="1"/>
</dbReference>
<gene>
    <name evidence="8" type="ORF">AMECASPLE_032814</name>
</gene>
<dbReference type="Pfam" id="PF05485">
    <property type="entry name" value="THAP"/>
    <property type="match status" value="1"/>
</dbReference>
<evidence type="ECO:0000256" key="2">
    <source>
        <dbReference type="ARBA" id="ARBA00022771"/>
    </source>
</evidence>
<keyword evidence="1" id="KW-0479">Metal-binding</keyword>
<keyword evidence="3" id="KW-0862">Zinc</keyword>
<dbReference type="SMART" id="SM00980">
    <property type="entry name" value="THAP"/>
    <property type="match status" value="1"/>
</dbReference>
<accession>A0ABV1AD23</accession>
<evidence type="ECO:0000256" key="3">
    <source>
        <dbReference type="ARBA" id="ARBA00022833"/>
    </source>
</evidence>
<dbReference type="PROSITE" id="PS50950">
    <property type="entry name" value="ZF_THAP"/>
    <property type="match status" value="1"/>
</dbReference>
<dbReference type="SUPFAM" id="SSF57716">
    <property type="entry name" value="Glucocorticoid receptor-like (DNA-binding domain)"/>
    <property type="match status" value="1"/>
</dbReference>
<organism evidence="8 9">
    <name type="scientific">Ameca splendens</name>
    <dbReference type="NCBI Taxonomy" id="208324"/>
    <lineage>
        <taxon>Eukaryota</taxon>
        <taxon>Metazoa</taxon>
        <taxon>Chordata</taxon>
        <taxon>Craniata</taxon>
        <taxon>Vertebrata</taxon>
        <taxon>Euteleostomi</taxon>
        <taxon>Actinopterygii</taxon>
        <taxon>Neopterygii</taxon>
        <taxon>Teleostei</taxon>
        <taxon>Neoteleostei</taxon>
        <taxon>Acanthomorphata</taxon>
        <taxon>Ovalentaria</taxon>
        <taxon>Atherinomorphae</taxon>
        <taxon>Cyprinodontiformes</taxon>
        <taxon>Goodeidae</taxon>
        <taxon>Ameca</taxon>
    </lineage>
</organism>
<feature type="compositionally biased region" description="Basic and acidic residues" evidence="6">
    <location>
        <begin position="95"/>
        <end position="104"/>
    </location>
</feature>
<dbReference type="InterPro" id="IPR006612">
    <property type="entry name" value="THAP_Znf"/>
</dbReference>
<comment type="caution">
    <text evidence="8">The sequence shown here is derived from an EMBL/GenBank/DDBJ whole genome shotgun (WGS) entry which is preliminary data.</text>
</comment>